<dbReference type="EMBL" id="FOUZ01000010">
    <property type="protein sequence ID" value="SFN32322.1"/>
    <property type="molecule type" value="Genomic_DNA"/>
</dbReference>
<name>A0A1I4Y2N5_9FLAO</name>
<keyword evidence="4 6" id="KW-0862">Zinc</keyword>
<dbReference type="RefSeq" id="WP_092908658.1">
    <property type="nucleotide sequence ID" value="NZ_FOUZ01000010.1"/>
</dbReference>
<protein>
    <submittedName>
        <fullName evidence="8">Peptidase family M48</fullName>
    </submittedName>
</protein>
<comment type="similarity">
    <text evidence="6">Belongs to the peptidase M48 family.</text>
</comment>
<dbReference type="PANTHER" id="PTHR22726">
    <property type="entry name" value="METALLOENDOPEPTIDASE OMA1"/>
    <property type="match status" value="1"/>
</dbReference>
<dbReference type="GO" id="GO:0016020">
    <property type="term" value="C:membrane"/>
    <property type="evidence" value="ECO:0007669"/>
    <property type="project" value="TreeGrafter"/>
</dbReference>
<keyword evidence="1 6" id="KW-0645">Protease</keyword>
<dbReference type="AlphaFoldDB" id="A0A1I4Y2N5"/>
<dbReference type="PANTHER" id="PTHR22726:SF1">
    <property type="entry name" value="METALLOENDOPEPTIDASE OMA1, MITOCHONDRIAL"/>
    <property type="match status" value="1"/>
</dbReference>
<accession>A0A1I4Y2N5</accession>
<dbReference type="InterPro" id="IPR001915">
    <property type="entry name" value="Peptidase_M48"/>
</dbReference>
<dbReference type="Pfam" id="PF01435">
    <property type="entry name" value="Peptidase_M48"/>
    <property type="match status" value="1"/>
</dbReference>
<dbReference type="STRING" id="684065.SAMN05421738_11087"/>
<comment type="cofactor">
    <cofactor evidence="6">
        <name>Zn(2+)</name>
        <dbReference type="ChEBI" id="CHEBI:29105"/>
    </cofactor>
    <text evidence="6">Binds 1 zinc ion per subunit.</text>
</comment>
<dbReference type="Gene3D" id="3.30.2010.10">
    <property type="entry name" value="Metalloproteases ('zincins'), catalytic domain"/>
    <property type="match status" value="1"/>
</dbReference>
<evidence type="ECO:0000256" key="3">
    <source>
        <dbReference type="ARBA" id="ARBA00022801"/>
    </source>
</evidence>
<evidence type="ECO:0000256" key="1">
    <source>
        <dbReference type="ARBA" id="ARBA00022670"/>
    </source>
</evidence>
<dbReference type="GO" id="GO:0004222">
    <property type="term" value="F:metalloendopeptidase activity"/>
    <property type="evidence" value="ECO:0007669"/>
    <property type="project" value="InterPro"/>
</dbReference>
<organism evidence="8 9">
    <name type="scientific">Algoriella xinjiangensis</name>
    <dbReference type="NCBI Taxonomy" id="684065"/>
    <lineage>
        <taxon>Bacteria</taxon>
        <taxon>Pseudomonadati</taxon>
        <taxon>Bacteroidota</taxon>
        <taxon>Flavobacteriia</taxon>
        <taxon>Flavobacteriales</taxon>
        <taxon>Weeksellaceae</taxon>
        <taxon>Algoriella</taxon>
    </lineage>
</organism>
<keyword evidence="5 6" id="KW-0482">Metalloprotease</keyword>
<reference evidence="9" key="1">
    <citation type="submission" date="2016-10" db="EMBL/GenBank/DDBJ databases">
        <authorList>
            <person name="Varghese N."/>
            <person name="Submissions S."/>
        </authorList>
    </citation>
    <scope>NUCLEOTIDE SEQUENCE [LARGE SCALE GENOMIC DNA]</scope>
    <source>
        <strain evidence="9">XJ109</strain>
    </source>
</reference>
<keyword evidence="9" id="KW-1185">Reference proteome</keyword>
<evidence type="ECO:0000313" key="9">
    <source>
        <dbReference type="Proteomes" id="UP000199149"/>
    </source>
</evidence>
<gene>
    <name evidence="8" type="ORF">SAMN05421738_11087</name>
</gene>
<dbReference type="InterPro" id="IPR051156">
    <property type="entry name" value="Mito/Outer_Membr_Metalloprot"/>
</dbReference>
<evidence type="ECO:0000256" key="6">
    <source>
        <dbReference type="RuleBase" id="RU003983"/>
    </source>
</evidence>
<dbReference type="GO" id="GO:0051603">
    <property type="term" value="P:proteolysis involved in protein catabolic process"/>
    <property type="evidence" value="ECO:0007669"/>
    <property type="project" value="TreeGrafter"/>
</dbReference>
<evidence type="ECO:0000313" key="8">
    <source>
        <dbReference type="EMBL" id="SFN32322.1"/>
    </source>
</evidence>
<keyword evidence="2" id="KW-0479">Metal-binding</keyword>
<dbReference type="OrthoDB" id="910748at2"/>
<evidence type="ECO:0000259" key="7">
    <source>
        <dbReference type="Pfam" id="PF01435"/>
    </source>
</evidence>
<dbReference type="Proteomes" id="UP000199149">
    <property type="component" value="Unassembled WGS sequence"/>
</dbReference>
<evidence type="ECO:0000256" key="2">
    <source>
        <dbReference type="ARBA" id="ARBA00022723"/>
    </source>
</evidence>
<evidence type="ECO:0000256" key="4">
    <source>
        <dbReference type="ARBA" id="ARBA00022833"/>
    </source>
</evidence>
<evidence type="ECO:0000256" key="5">
    <source>
        <dbReference type="ARBA" id="ARBA00023049"/>
    </source>
</evidence>
<sequence length="419" mass="49900">MKYYLLFITNFLSITFLFSQTKDTDIKYIKQLKSNYSQYNTREEKKEFDEYFETLEHNISLGYTKNGYVSDTDYLQFIQNIFSTIISKNSSYKINSPKYYITKSNIPNASSLGFDFYTIESGILSFLENEFQVAAVICHEIAHNQLNHTKKSIEQDAEFVKDFKREIKSLKRKDFLKLIKSQDEVIRKKYDLAEQSRKNEISADSLGFILYANLGYPKNQYLELLINLEKYDNADKIVLNDTIYKHLYDLPNQKFDDKLIKLEKNLLFDGLTFKEYLDEDSIRTHPNLEDRLKWIKKNFADDFLKQEVKASAEFEKIKKKEINQYYENYFQNDQFSVALYLLMFEKQNLSTRIDLDKNIATVFDKLYTAKKELKFNKYVPQVDPNSENENYQKLLTFLWNLKTDELKNIADYYTKKATN</sequence>
<feature type="domain" description="Peptidase M48" evidence="7">
    <location>
        <begin position="82"/>
        <end position="297"/>
    </location>
</feature>
<keyword evidence="3 6" id="KW-0378">Hydrolase</keyword>
<dbReference type="GO" id="GO:0046872">
    <property type="term" value="F:metal ion binding"/>
    <property type="evidence" value="ECO:0007669"/>
    <property type="project" value="UniProtKB-KW"/>
</dbReference>
<proteinExistence type="inferred from homology"/>